<evidence type="ECO:0000313" key="8">
    <source>
        <dbReference type="EMBL" id="CAB4980263.1"/>
    </source>
</evidence>
<dbReference type="EMBL" id="CAEZZW010000005">
    <property type="protein sequence ID" value="CAB4783452.1"/>
    <property type="molecule type" value="Genomic_DNA"/>
</dbReference>
<dbReference type="AlphaFoldDB" id="A0A6J6RF90"/>
<evidence type="ECO:0000313" key="3">
    <source>
        <dbReference type="EMBL" id="CAB4722671.1"/>
    </source>
</evidence>
<dbReference type="EMBL" id="CAFBLD010000007">
    <property type="protein sequence ID" value="CAB4872602.1"/>
    <property type="molecule type" value="Genomic_DNA"/>
</dbReference>
<dbReference type="EMBL" id="CAEZYM010000005">
    <property type="protein sequence ID" value="CAB4722671.1"/>
    <property type="molecule type" value="Genomic_DNA"/>
</dbReference>
<gene>
    <name evidence="2" type="ORF">UFOPK2510_01147</name>
    <name evidence="3" type="ORF">UFOPK2718_00619</name>
    <name evidence="4" type="ORF">UFOPK2936_01105</name>
    <name evidence="5" type="ORF">UFOPK3174_01285</name>
    <name evidence="6" type="ORF">UFOPK3328_01152</name>
    <name evidence="7" type="ORF">UFOPK3779_01040</name>
    <name evidence="8" type="ORF">UFOPK3913_01085</name>
    <name evidence="1" type="ORF">UFOPK4107_01431</name>
</gene>
<reference evidence="3" key="1">
    <citation type="submission" date="2020-05" db="EMBL/GenBank/DDBJ databases">
        <authorList>
            <person name="Chiriac C."/>
            <person name="Salcher M."/>
            <person name="Ghai R."/>
            <person name="Kavagutti S V."/>
        </authorList>
    </citation>
    <scope>NUCLEOTIDE SEQUENCE</scope>
</reference>
<dbReference type="EMBL" id="CAFBNH010000006">
    <property type="protein sequence ID" value="CAB4948595.1"/>
    <property type="molecule type" value="Genomic_DNA"/>
</dbReference>
<name>A0A6J6RF90_9ZZZZ</name>
<dbReference type="EMBL" id="CAFABH010000026">
    <property type="protein sequence ID" value="CAB4832299.1"/>
    <property type="molecule type" value="Genomic_DNA"/>
</dbReference>
<evidence type="ECO:0000313" key="2">
    <source>
        <dbReference type="EMBL" id="CAB4698286.1"/>
    </source>
</evidence>
<evidence type="ECO:0000313" key="4">
    <source>
        <dbReference type="EMBL" id="CAB4783452.1"/>
    </source>
</evidence>
<evidence type="ECO:0000313" key="7">
    <source>
        <dbReference type="EMBL" id="CAB4948595.1"/>
    </source>
</evidence>
<sequence>MSKPSLSTIRTHIFGHPGAHPKEVASIFDGHLEQDPSLDCDLAIFAINPAIGIDAQSIAQWEALDEAMVPRLVVVTGLDDSENDFDDAVLLANRVFDQTVTPFLVLHDDSGIACALISLSDLSIRDYSTTPPTLRDSDAEHKTLVSEFQSEYLNQMELMGDDAFGAGLVFPAIPIWLDRKIGVDIVTNYIESLKN</sequence>
<organism evidence="3">
    <name type="scientific">freshwater metagenome</name>
    <dbReference type="NCBI Taxonomy" id="449393"/>
    <lineage>
        <taxon>unclassified sequences</taxon>
        <taxon>metagenomes</taxon>
        <taxon>ecological metagenomes</taxon>
    </lineage>
</organism>
<evidence type="ECO:0000313" key="5">
    <source>
        <dbReference type="EMBL" id="CAB4832299.1"/>
    </source>
</evidence>
<dbReference type="Gene3D" id="3.40.50.300">
    <property type="entry name" value="P-loop containing nucleotide triphosphate hydrolases"/>
    <property type="match status" value="1"/>
</dbReference>
<evidence type="ECO:0000313" key="6">
    <source>
        <dbReference type="EMBL" id="CAB4872602.1"/>
    </source>
</evidence>
<dbReference type="EMBL" id="CAESAE010000010">
    <property type="protein sequence ID" value="CAB4344640.1"/>
    <property type="molecule type" value="Genomic_DNA"/>
</dbReference>
<accession>A0A6J6RF90</accession>
<proteinExistence type="predicted"/>
<protein>
    <submittedName>
        <fullName evidence="3">Unannotated protein</fullName>
    </submittedName>
</protein>
<evidence type="ECO:0000313" key="1">
    <source>
        <dbReference type="EMBL" id="CAB4344640.1"/>
    </source>
</evidence>
<dbReference type="EMBL" id="CAFBOC010000011">
    <property type="protein sequence ID" value="CAB4980263.1"/>
    <property type="molecule type" value="Genomic_DNA"/>
</dbReference>
<dbReference type="EMBL" id="CAEZXO010000006">
    <property type="protein sequence ID" value="CAB4698286.1"/>
    <property type="molecule type" value="Genomic_DNA"/>
</dbReference>
<dbReference type="InterPro" id="IPR027417">
    <property type="entry name" value="P-loop_NTPase"/>
</dbReference>